<dbReference type="CDD" id="cd01650">
    <property type="entry name" value="RT_nLTR_like"/>
    <property type="match status" value="1"/>
</dbReference>
<dbReference type="EMBL" id="JAUJYO010000003">
    <property type="protein sequence ID" value="KAK1321991.1"/>
    <property type="molecule type" value="Genomic_DNA"/>
</dbReference>
<organism evidence="2 3">
    <name type="scientific">Acorus calamus</name>
    <name type="common">Sweet flag</name>
    <dbReference type="NCBI Taxonomy" id="4465"/>
    <lineage>
        <taxon>Eukaryota</taxon>
        <taxon>Viridiplantae</taxon>
        <taxon>Streptophyta</taxon>
        <taxon>Embryophyta</taxon>
        <taxon>Tracheophyta</taxon>
        <taxon>Spermatophyta</taxon>
        <taxon>Magnoliopsida</taxon>
        <taxon>Liliopsida</taxon>
        <taxon>Acoraceae</taxon>
        <taxon>Acorus</taxon>
    </lineage>
</organism>
<reference evidence="2" key="2">
    <citation type="submission" date="2023-06" db="EMBL/GenBank/DDBJ databases">
        <authorList>
            <person name="Ma L."/>
            <person name="Liu K.-W."/>
            <person name="Li Z."/>
            <person name="Hsiao Y.-Y."/>
            <person name="Qi Y."/>
            <person name="Fu T."/>
            <person name="Tang G."/>
            <person name="Zhang D."/>
            <person name="Sun W.-H."/>
            <person name="Liu D.-K."/>
            <person name="Li Y."/>
            <person name="Chen G.-Z."/>
            <person name="Liu X.-D."/>
            <person name="Liao X.-Y."/>
            <person name="Jiang Y.-T."/>
            <person name="Yu X."/>
            <person name="Hao Y."/>
            <person name="Huang J."/>
            <person name="Zhao X.-W."/>
            <person name="Ke S."/>
            <person name="Chen Y.-Y."/>
            <person name="Wu W.-L."/>
            <person name="Hsu J.-L."/>
            <person name="Lin Y.-F."/>
            <person name="Huang M.-D."/>
            <person name="Li C.-Y."/>
            <person name="Huang L."/>
            <person name="Wang Z.-W."/>
            <person name="Zhao X."/>
            <person name="Zhong W.-Y."/>
            <person name="Peng D.-H."/>
            <person name="Ahmad S."/>
            <person name="Lan S."/>
            <person name="Zhang J.-S."/>
            <person name="Tsai W.-C."/>
            <person name="Van De Peer Y."/>
            <person name="Liu Z.-J."/>
        </authorList>
    </citation>
    <scope>NUCLEOTIDE SEQUENCE</scope>
    <source>
        <strain evidence="2">CP</strain>
        <tissue evidence="2">Leaves</tissue>
    </source>
</reference>
<name>A0AAV9F960_ACOCL</name>
<evidence type="ECO:0000313" key="3">
    <source>
        <dbReference type="Proteomes" id="UP001180020"/>
    </source>
</evidence>
<dbReference type="InterPro" id="IPR000477">
    <property type="entry name" value="RT_dom"/>
</dbReference>
<evidence type="ECO:0000313" key="2">
    <source>
        <dbReference type="EMBL" id="KAK1321991.1"/>
    </source>
</evidence>
<sequence>MEGRQRSKELWLQLGDNNSTYFHKAVAIRRRHNRIHALEFEGERVEDTKLRSDLEGPVTEEEILRVVRGTDGDKAPRPDGFGMRFYQSFWPIVHTDIIDMVNDVFLNRGKIGCINSSMFVLIPKKEGANSIGDYRPICLVNSSYMIISKLLANRVRNVSDELFEAEQAAFIPGRALQDSFMVTQELVAALHKDKRTGVALKLDFANAYDSVDWSFLLHVLGFHGFNSSWIHMIRQCISMAHASVVINGSLHGYFPINSRSGRNERGTQYTILQYADDTILFGEAEEETLQGFWFILKCFERLSGLHINFDKSVLLPINVGDQGAHSLASIIGCTVGEFPCKHLGLPLVKKRLRKPDWMSLVERLGKRLSGWKRKHLSYGGRVTLLQAVLTNLPVVFLSIFKLPKGVAHMIDVIRRRFLWNGTDTQIQRPYLVNWEAVCQRKCHGGLGILDLATMNKALLSKWLWNWDECTGAAWRHLIFERYGHLIRGLACLPHTSARMTHIAKGVFGLVPEFAETVAWRVGDGHVRFWEDAWCGTSTLLESFPLAFQAAACKVGSVQNFRIASTGQWNVTSEEGADPEVLAQFQSLHSRIQSVPILEGTRDRRVWTPDQDRGFSVRRAYDWWSRDFPLVPVVHGKAKVLWKLKIPHKVKVFMWIALQE</sequence>
<dbReference type="Proteomes" id="UP001180020">
    <property type="component" value="Unassembled WGS sequence"/>
</dbReference>
<keyword evidence="3" id="KW-1185">Reference proteome</keyword>
<proteinExistence type="predicted"/>
<evidence type="ECO:0000259" key="1">
    <source>
        <dbReference type="PROSITE" id="PS50878"/>
    </source>
</evidence>
<dbReference type="PROSITE" id="PS50878">
    <property type="entry name" value="RT_POL"/>
    <property type="match status" value="1"/>
</dbReference>
<feature type="domain" description="Reverse transcriptase" evidence="1">
    <location>
        <begin position="103"/>
        <end position="335"/>
    </location>
</feature>
<comment type="caution">
    <text evidence="2">The sequence shown here is derived from an EMBL/GenBank/DDBJ whole genome shotgun (WGS) entry which is preliminary data.</text>
</comment>
<gene>
    <name evidence="2" type="ORF">QJS10_CPA03g01457</name>
</gene>
<dbReference type="Pfam" id="PF00078">
    <property type="entry name" value="RVT_1"/>
    <property type="match status" value="1"/>
</dbReference>
<reference evidence="2" key="1">
    <citation type="journal article" date="2023" name="Nat. Commun.">
        <title>Diploid and tetraploid genomes of Acorus and the evolution of monocots.</title>
        <authorList>
            <person name="Ma L."/>
            <person name="Liu K.W."/>
            <person name="Li Z."/>
            <person name="Hsiao Y.Y."/>
            <person name="Qi Y."/>
            <person name="Fu T."/>
            <person name="Tang G.D."/>
            <person name="Zhang D."/>
            <person name="Sun W.H."/>
            <person name="Liu D.K."/>
            <person name="Li Y."/>
            <person name="Chen G.Z."/>
            <person name="Liu X.D."/>
            <person name="Liao X.Y."/>
            <person name="Jiang Y.T."/>
            <person name="Yu X."/>
            <person name="Hao Y."/>
            <person name="Huang J."/>
            <person name="Zhao X.W."/>
            <person name="Ke S."/>
            <person name="Chen Y.Y."/>
            <person name="Wu W.L."/>
            <person name="Hsu J.L."/>
            <person name="Lin Y.F."/>
            <person name="Huang M.D."/>
            <person name="Li C.Y."/>
            <person name="Huang L."/>
            <person name="Wang Z.W."/>
            <person name="Zhao X."/>
            <person name="Zhong W.Y."/>
            <person name="Peng D.H."/>
            <person name="Ahmad S."/>
            <person name="Lan S."/>
            <person name="Zhang J.S."/>
            <person name="Tsai W.C."/>
            <person name="Van de Peer Y."/>
            <person name="Liu Z.J."/>
        </authorList>
    </citation>
    <scope>NUCLEOTIDE SEQUENCE</scope>
    <source>
        <strain evidence="2">CP</strain>
    </source>
</reference>
<protein>
    <submittedName>
        <fullName evidence="2">Ribonuclease H protein</fullName>
    </submittedName>
</protein>
<dbReference type="PANTHER" id="PTHR33116:SF78">
    <property type="entry name" value="OS12G0587133 PROTEIN"/>
    <property type="match status" value="1"/>
</dbReference>
<dbReference type="PANTHER" id="PTHR33116">
    <property type="entry name" value="REVERSE TRANSCRIPTASE ZINC-BINDING DOMAIN-CONTAINING PROTEIN-RELATED-RELATED"/>
    <property type="match status" value="1"/>
</dbReference>
<dbReference type="AlphaFoldDB" id="A0AAV9F960"/>
<accession>A0AAV9F960</accession>